<dbReference type="InterPro" id="IPR011051">
    <property type="entry name" value="RmlC_Cupin_sf"/>
</dbReference>
<name>A0A381N1B2_9ZZZZ</name>
<evidence type="ECO:0000313" key="3">
    <source>
        <dbReference type="EMBL" id="SUZ48295.1"/>
    </source>
</evidence>
<protein>
    <recommendedName>
        <fullName evidence="2">Cupin type-2 domain-containing protein</fullName>
    </recommendedName>
</protein>
<dbReference type="PANTHER" id="PTHR35848:SF6">
    <property type="entry name" value="CUPIN TYPE-2 DOMAIN-CONTAINING PROTEIN"/>
    <property type="match status" value="1"/>
</dbReference>
<evidence type="ECO:0000256" key="1">
    <source>
        <dbReference type="ARBA" id="ARBA00022723"/>
    </source>
</evidence>
<dbReference type="InterPro" id="IPR051610">
    <property type="entry name" value="GPI/OXD"/>
</dbReference>
<accession>A0A381N1B2</accession>
<gene>
    <name evidence="3" type="ORF">METZ01_LOCUS1149</name>
</gene>
<dbReference type="Gene3D" id="2.60.120.10">
    <property type="entry name" value="Jelly Rolls"/>
    <property type="match status" value="1"/>
</dbReference>
<dbReference type="InterPro" id="IPR013096">
    <property type="entry name" value="Cupin_2"/>
</dbReference>
<dbReference type="GO" id="GO:0046872">
    <property type="term" value="F:metal ion binding"/>
    <property type="evidence" value="ECO:0007669"/>
    <property type="project" value="UniProtKB-KW"/>
</dbReference>
<dbReference type="Pfam" id="PF07883">
    <property type="entry name" value="Cupin_2"/>
    <property type="match status" value="1"/>
</dbReference>
<organism evidence="3">
    <name type="scientific">marine metagenome</name>
    <dbReference type="NCBI Taxonomy" id="408172"/>
    <lineage>
        <taxon>unclassified sequences</taxon>
        <taxon>metagenomes</taxon>
        <taxon>ecological metagenomes</taxon>
    </lineage>
</organism>
<feature type="domain" description="Cupin type-2" evidence="2">
    <location>
        <begin position="34"/>
        <end position="102"/>
    </location>
</feature>
<dbReference type="PANTHER" id="PTHR35848">
    <property type="entry name" value="OXALATE-BINDING PROTEIN"/>
    <property type="match status" value="1"/>
</dbReference>
<keyword evidence="1" id="KW-0479">Metal-binding</keyword>
<dbReference type="AlphaFoldDB" id="A0A381N1B2"/>
<dbReference type="InterPro" id="IPR014710">
    <property type="entry name" value="RmlC-like_jellyroll"/>
</dbReference>
<evidence type="ECO:0000259" key="2">
    <source>
        <dbReference type="Pfam" id="PF07883"/>
    </source>
</evidence>
<feature type="non-terminal residue" evidence="3">
    <location>
        <position position="1"/>
    </location>
</feature>
<proteinExistence type="predicted"/>
<reference evidence="3" key="1">
    <citation type="submission" date="2018-05" db="EMBL/GenBank/DDBJ databases">
        <authorList>
            <person name="Lanie J.A."/>
            <person name="Ng W.-L."/>
            <person name="Kazmierczak K.M."/>
            <person name="Andrzejewski T.M."/>
            <person name="Davidsen T.M."/>
            <person name="Wayne K.J."/>
            <person name="Tettelin H."/>
            <person name="Glass J.I."/>
            <person name="Rusch D."/>
            <person name="Podicherti R."/>
            <person name="Tsui H.-C.T."/>
            <person name="Winkler M.E."/>
        </authorList>
    </citation>
    <scope>NUCLEOTIDE SEQUENCE</scope>
</reference>
<sequence>VNYHKQTYDLGNLPYWLTFVRDDIKLTALGMGFARLPAGKGYTFSHKHEYQEETYIVLNGKGVIYLDGELVELSPGDVVRVDPEVYRALKADDKFELVCLIVGALPAEGYPRRQNNHGALIDDGIPDWDTLPPWCKGSKKVIELNKKIRAQREAGNN</sequence>
<dbReference type="EMBL" id="UINC01000061">
    <property type="protein sequence ID" value="SUZ48295.1"/>
    <property type="molecule type" value="Genomic_DNA"/>
</dbReference>
<dbReference type="SUPFAM" id="SSF51182">
    <property type="entry name" value="RmlC-like cupins"/>
    <property type="match status" value="1"/>
</dbReference>